<dbReference type="Pfam" id="PF00795">
    <property type="entry name" value="CN_hydrolase"/>
    <property type="match status" value="1"/>
</dbReference>
<dbReference type="PANTHER" id="PTHR23088">
    <property type="entry name" value="NITRILASE-RELATED"/>
    <property type="match status" value="1"/>
</dbReference>
<feature type="domain" description="CN hydrolase" evidence="1">
    <location>
        <begin position="68"/>
        <end position="132"/>
    </location>
</feature>
<dbReference type="GO" id="GO:0005739">
    <property type="term" value="C:mitochondrion"/>
    <property type="evidence" value="ECO:0007669"/>
    <property type="project" value="TreeGrafter"/>
</dbReference>
<name>A0AAD2A6J2_9LAMI</name>
<keyword evidence="3" id="KW-1185">Reference proteome</keyword>
<organism evidence="2 3">
    <name type="scientific">Fraxinus pennsylvanica</name>
    <dbReference type="NCBI Taxonomy" id="56036"/>
    <lineage>
        <taxon>Eukaryota</taxon>
        <taxon>Viridiplantae</taxon>
        <taxon>Streptophyta</taxon>
        <taxon>Embryophyta</taxon>
        <taxon>Tracheophyta</taxon>
        <taxon>Spermatophyta</taxon>
        <taxon>Magnoliopsida</taxon>
        <taxon>eudicotyledons</taxon>
        <taxon>Gunneridae</taxon>
        <taxon>Pentapetalae</taxon>
        <taxon>asterids</taxon>
        <taxon>lamiids</taxon>
        <taxon>Lamiales</taxon>
        <taxon>Oleaceae</taxon>
        <taxon>Oleeae</taxon>
        <taxon>Fraxinus</taxon>
    </lineage>
</organism>
<dbReference type="SUPFAM" id="SSF56317">
    <property type="entry name" value="Carbon-nitrogen hydrolase"/>
    <property type="match status" value="1"/>
</dbReference>
<reference evidence="2" key="1">
    <citation type="submission" date="2023-05" db="EMBL/GenBank/DDBJ databases">
        <authorList>
            <person name="Huff M."/>
        </authorList>
    </citation>
    <scope>NUCLEOTIDE SEQUENCE</scope>
</reference>
<accession>A0AAD2A6J2</accession>
<dbReference type="InterPro" id="IPR003010">
    <property type="entry name" value="C-N_Hydrolase"/>
</dbReference>
<dbReference type="GO" id="GO:0006528">
    <property type="term" value="P:asparagine metabolic process"/>
    <property type="evidence" value="ECO:0007669"/>
    <property type="project" value="TreeGrafter"/>
</dbReference>
<dbReference type="AlphaFoldDB" id="A0AAD2A6J2"/>
<dbReference type="InterPro" id="IPR036526">
    <property type="entry name" value="C-N_Hydrolase_sf"/>
</dbReference>
<evidence type="ECO:0000313" key="2">
    <source>
        <dbReference type="EMBL" id="CAI9782624.1"/>
    </source>
</evidence>
<dbReference type="Proteomes" id="UP000834106">
    <property type="component" value="Chromosome 19"/>
</dbReference>
<protein>
    <recommendedName>
        <fullName evidence="1">CN hydrolase domain-containing protein</fullName>
    </recommendedName>
</protein>
<dbReference type="GO" id="GO:0006541">
    <property type="term" value="P:glutamine metabolic process"/>
    <property type="evidence" value="ECO:0007669"/>
    <property type="project" value="TreeGrafter"/>
</dbReference>
<evidence type="ECO:0000259" key="1">
    <source>
        <dbReference type="Pfam" id="PF00795"/>
    </source>
</evidence>
<gene>
    <name evidence="2" type="ORF">FPE_LOCUS30054</name>
</gene>
<dbReference type="GO" id="GO:0006107">
    <property type="term" value="P:oxaloacetate metabolic process"/>
    <property type="evidence" value="ECO:0007669"/>
    <property type="project" value="TreeGrafter"/>
</dbReference>
<dbReference type="Gene3D" id="3.60.110.10">
    <property type="entry name" value="Carbon-nitrogen hydrolase"/>
    <property type="match status" value="1"/>
</dbReference>
<dbReference type="PANTHER" id="PTHR23088:SF54">
    <property type="entry name" value="OMEGA-AMIDASE, CHLOROPLASTIC-LIKE"/>
    <property type="match status" value="1"/>
</dbReference>
<evidence type="ECO:0000313" key="3">
    <source>
        <dbReference type="Proteomes" id="UP000834106"/>
    </source>
</evidence>
<dbReference type="GO" id="GO:0050152">
    <property type="term" value="F:omega-amidase activity"/>
    <property type="evidence" value="ECO:0007669"/>
    <property type="project" value="TreeGrafter"/>
</dbReference>
<dbReference type="EMBL" id="OU503054">
    <property type="protein sequence ID" value="CAI9782624.1"/>
    <property type="molecule type" value="Genomic_DNA"/>
</dbReference>
<sequence>MATMMVVVAVAVACGGPFWEGGDWFLVLIWGISSAIGTVASATKMGSPFKPEEARIPPAIPLANPPISKIHLFDIDIPGQMAFKESKTHAAGEIPTIVDTDVGRIGIGICYDIRFQELAAIYAARGMVYLIFWN</sequence>
<proteinExistence type="predicted"/>